<dbReference type="Proteomes" id="UP000219453">
    <property type="component" value="Unassembled WGS sequence"/>
</dbReference>
<keyword evidence="2" id="KW-1185">Reference proteome</keyword>
<protein>
    <recommendedName>
        <fullName evidence="3">Zinc-ribbon domain-containing protein</fullName>
    </recommendedName>
</protein>
<reference evidence="1 2" key="1">
    <citation type="submission" date="2017-09" db="EMBL/GenBank/DDBJ databases">
        <authorList>
            <person name="Ehlers B."/>
            <person name="Leendertz F.H."/>
        </authorList>
    </citation>
    <scope>NUCLEOTIDE SEQUENCE [LARGE SCALE GENOMIC DNA]</scope>
    <source>
        <strain evidence="1 2">DSM 27208</strain>
    </source>
</reference>
<accession>A0A285P8E1</accession>
<evidence type="ECO:0008006" key="3">
    <source>
        <dbReference type="Google" id="ProtNLM"/>
    </source>
</evidence>
<sequence>MSVLDRLLGSFGGEDRLVVYECRRCGTSIDASATNCPECGEAEIVRYEL</sequence>
<dbReference type="RefSeq" id="WP_179747510.1">
    <property type="nucleotide sequence ID" value="NZ_OBEJ01000007.1"/>
</dbReference>
<dbReference type="InterPro" id="IPR011332">
    <property type="entry name" value="Ribosomal_zn-bd"/>
</dbReference>
<dbReference type="GO" id="GO:0006412">
    <property type="term" value="P:translation"/>
    <property type="evidence" value="ECO:0007669"/>
    <property type="project" value="InterPro"/>
</dbReference>
<dbReference type="InterPro" id="IPR038587">
    <property type="entry name" value="Ribosomal_eL40_sf"/>
</dbReference>
<dbReference type="AlphaFoldDB" id="A0A285P8E1"/>
<proteinExistence type="predicted"/>
<dbReference type="SUPFAM" id="SSF57829">
    <property type="entry name" value="Zn-binding ribosomal proteins"/>
    <property type="match status" value="1"/>
</dbReference>
<name>A0A285P8E1_NATPI</name>
<dbReference type="OrthoDB" id="295069at2157"/>
<evidence type="ECO:0000313" key="2">
    <source>
        <dbReference type="Proteomes" id="UP000219453"/>
    </source>
</evidence>
<dbReference type="Gene3D" id="4.10.1060.50">
    <property type="match status" value="1"/>
</dbReference>
<dbReference type="EMBL" id="OBEJ01000007">
    <property type="protein sequence ID" value="SNZ18009.1"/>
    <property type="molecule type" value="Genomic_DNA"/>
</dbReference>
<organism evidence="1 2">
    <name type="scientific">Natronoarchaeum philippinense</name>
    <dbReference type="NCBI Taxonomy" id="558529"/>
    <lineage>
        <taxon>Archaea</taxon>
        <taxon>Methanobacteriati</taxon>
        <taxon>Methanobacteriota</taxon>
        <taxon>Stenosarchaea group</taxon>
        <taxon>Halobacteria</taxon>
        <taxon>Halobacteriales</taxon>
        <taxon>Natronoarchaeaceae</taxon>
    </lineage>
</organism>
<evidence type="ECO:0000313" key="1">
    <source>
        <dbReference type="EMBL" id="SNZ18009.1"/>
    </source>
</evidence>
<gene>
    <name evidence="1" type="ORF">SAMN06269185_3197</name>
</gene>